<dbReference type="Gene3D" id="1.20.1270.210">
    <property type="match status" value="1"/>
</dbReference>
<keyword evidence="2" id="KW-1185">Reference proteome</keyword>
<dbReference type="Gene3D" id="3.40.140.120">
    <property type="match status" value="1"/>
</dbReference>
<sequence length="426" mass="46380">MSRSILDILTGRRPAAPEAKPISNAGGSASLPSIVRGSSMFNDLAGYGSGLQLPTEQTVLTVSAIYACVNLIAGAIATLPINVFSRADDGELAPLPSDDIWWMLNEQMTPRWAAPSGWEFLVQSLLLPGDGFARILRNPAGAMVGMEPLHPGRVTVVTDGVRLIYSVEPDPNVLSAFRGDRVILDQDDVLHIPGFGFDGLRSLSPLRGALRMTGAVALATQDYSARFFANSARPDFALQTDQVLSPETVERLRDQVTERHAGTAQAHRPMVLTSGLKVQTISLPADDMQLLATRQFQIEEIARIYGVPPFMIGHNEKTTSWGSGVEAMGIGFVRYCLRRHLNKITHELNRKLFRTARRVVAFDTSDLERADFKSLIDGFRAAIGRAGEPGFITPEEARERLGLRRTPIHGTLNTGVAHASEPAQPL</sequence>
<dbReference type="InterPro" id="IPR006944">
    <property type="entry name" value="Phage/GTA_portal"/>
</dbReference>
<evidence type="ECO:0000313" key="2">
    <source>
        <dbReference type="Proteomes" id="UP000622580"/>
    </source>
</evidence>
<gene>
    <name evidence="1" type="ORF">JKL49_18790</name>
</gene>
<evidence type="ECO:0000313" key="1">
    <source>
        <dbReference type="EMBL" id="MBR7621446.1"/>
    </source>
</evidence>
<dbReference type="Proteomes" id="UP000622580">
    <property type="component" value="Unassembled WGS sequence"/>
</dbReference>
<dbReference type="EMBL" id="JAGSGD010000002">
    <property type="protein sequence ID" value="MBR7621446.1"/>
    <property type="molecule type" value="Genomic_DNA"/>
</dbReference>
<dbReference type="Gene3D" id="3.30.1120.70">
    <property type="match status" value="1"/>
</dbReference>
<organism evidence="1 2">
    <name type="scientific">Phenylobacterium glaciei</name>
    <dbReference type="NCBI Taxonomy" id="2803784"/>
    <lineage>
        <taxon>Bacteria</taxon>
        <taxon>Pseudomonadati</taxon>
        <taxon>Pseudomonadota</taxon>
        <taxon>Alphaproteobacteria</taxon>
        <taxon>Caulobacterales</taxon>
        <taxon>Caulobacteraceae</taxon>
        <taxon>Phenylobacterium</taxon>
    </lineage>
</organism>
<dbReference type="Pfam" id="PF04860">
    <property type="entry name" value="Phage_portal"/>
    <property type="match status" value="1"/>
</dbReference>
<dbReference type="NCBIfam" id="TIGR01537">
    <property type="entry name" value="portal_HK97"/>
    <property type="match status" value="1"/>
</dbReference>
<comment type="caution">
    <text evidence="1">The sequence shown here is derived from an EMBL/GenBank/DDBJ whole genome shotgun (WGS) entry which is preliminary data.</text>
</comment>
<reference evidence="1" key="1">
    <citation type="submission" date="2021-04" db="EMBL/GenBank/DDBJ databases">
        <title>Draft genome assembly of strain Phenylobacterium sp. 20VBR1 using MiniION and Illumina platforms.</title>
        <authorList>
            <person name="Thomas F.A."/>
            <person name="Krishnan K.P."/>
            <person name="Sinha R.K."/>
        </authorList>
    </citation>
    <scope>NUCLEOTIDE SEQUENCE</scope>
    <source>
        <strain evidence="1">20VBR1</strain>
    </source>
</reference>
<proteinExistence type="predicted"/>
<protein>
    <submittedName>
        <fullName evidence="1">Phage portal protein</fullName>
    </submittedName>
</protein>
<dbReference type="AlphaFoldDB" id="A0A941D5R5"/>
<accession>A0A941D5R5</accession>
<dbReference type="RefSeq" id="WP_215342916.1">
    <property type="nucleotide sequence ID" value="NZ_JAGSGD010000002.1"/>
</dbReference>
<dbReference type="InterPro" id="IPR006427">
    <property type="entry name" value="Portal_HK97"/>
</dbReference>
<name>A0A941D5R5_9CAUL</name>